<sequence length="412" mass="44495">MGLTGWLLRHTPPRPLVTATPGGTAARLAVERVLRERGWHEAASPAEANLLLIAGPLDDDLGPYVEAVWAQLPRPRARAQIDSAAAAPSAVNEVVATLRDTGLQRHQADDAPPEGHDIGHEQQGHQNHESHEDGGHEDNEAGADNGHQHAGHQHENESQNKDENGDGGHQHHDMGHDMGGMDMPGNVAMADRGEDRDGLTLDRVHLPLGPVLPNWPAGLVVHSTLQGDTIQDATVETVGCGRDPYLHPFWTGDTYLMAARRLDSCARLLSVAGWADAAATARRFRDEILPGGWSVRPENIAPMLSAWARRVRRSRVLRWSLTGVGVTPDVPSTPPGLRGDTLARLHQWLDDAERALTGTVTPSDEDDRAREARWTLDALPGLLTGTEFALARLLVASLDPDLDTVTAEVAHG</sequence>
<feature type="region of interest" description="Disordered" evidence="1">
    <location>
        <begin position="104"/>
        <end position="184"/>
    </location>
</feature>
<dbReference type="RefSeq" id="WP_005456441.1">
    <property type="nucleotide sequence ID" value="NZ_CM001440.1"/>
</dbReference>
<dbReference type="EMBL" id="CM001440">
    <property type="protein sequence ID" value="EHR61328.1"/>
    <property type="molecule type" value="Genomic_DNA"/>
</dbReference>
<reference evidence="2 3" key="1">
    <citation type="submission" date="2011-11" db="EMBL/GenBank/DDBJ databases">
        <title>The Noncontiguous Finished sequence of Saccharomonospora cyanea NA-134.</title>
        <authorList>
            <consortium name="US DOE Joint Genome Institute"/>
            <person name="Lucas S."/>
            <person name="Han J."/>
            <person name="Lapidus A."/>
            <person name="Cheng J.-F."/>
            <person name="Goodwin L."/>
            <person name="Pitluck S."/>
            <person name="Peters L."/>
            <person name="Ovchinnikova G."/>
            <person name="Lu M."/>
            <person name="Detter J.C."/>
            <person name="Han C."/>
            <person name="Tapia R."/>
            <person name="Land M."/>
            <person name="Hauser L."/>
            <person name="Kyrpides N."/>
            <person name="Ivanova N."/>
            <person name="Pagani I."/>
            <person name="Brambilla E.-M."/>
            <person name="Klenk H.-P."/>
            <person name="Woyke T."/>
        </authorList>
    </citation>
    <scope>NUCLEOTIDE SEQUENCE [LARGE SCALE GENOMIC DNA]</scope>
    <source>
        <strain evidence="2 3">NA-134</strain>
    </source>
</reference>
<dbReference type="eggNOG" id="ENOG5032VZ3">
    <property type="taxonomic scope" value="Bacteria"/>
</dbReference>
<dbReference type="OrthoDB" id="3373298at2"/>
<accession>H5XDK7</accession>
<keyword evidence="3" id="KW-1185">Reference proteome</keyword>
<feature type="compositionally biased region" description="Basic and acidic residues" evidence="1">
    <location>
        <begin position="104"/>
        <end position="139"/>
    </location>
</feature>
<organism evidence="2 3">
    <name type="scientific">Saccharomonospora cyanea NA-134</name>
    <dbReference type="NCBI Taxonomy" id="882082"/>
    <lineage>
        <taxon>Bacteria</taxon>
        <taxon>Bacillati</taxon>
        <taxon>Actinomycetota</taxon>
        <taxon>Actinomycetes</taxon>
        <taxon>Pseudonocardiales</taxon>
        <taxon>Pseudonocardiaceae</taxon>
        <taxon>Saccharomonospora</taxon>
    </lineage>
</organism>
<protein>
    <submittedName>
        <fullName evidence="2">Uncharacterized protein</fullName>
    </submittedName>
</protein>
<dbReference type="AlphaFoldDB" id="H5XDK7"/>
<name>H5XDK7_9PSEU</name>
<proteinExistence type="predicted"/>
<evidence type="ECO:0000256" key="1">
    <source>
        <dbReference type="SAM" id="MobiDB-lite"/>
    </source>
</evidence>
<dbReference type="STRING" id="882082.SaccyDRAFT_2455"/>
<evidence type="ECO:0000313" key="3">
    <source>
        <dbReference type="Proteomes" id="UP000002791"/>
    </source>
</evidence>
<evidence type="ECO:0000313" key="2">
    <source>
        <dbReference type="EMBL" id="EHR61328.1"/>
    </source>
</evidence>
<gene>
    <name evidence="2" type="ORF">SaccyDRAFT_2455</name>
</gene>
<dbReference type="Proteomes" id="UP000002791">
    <property type="component" value="Chromosome"/>
</dbReference>
<dbReference type="HOGENOM" id="CLU_033151_0_0_11"/>
<feature type="compositionally biased region" description="Basic and acidic residues" evidence="1">
    <location>
        <begin position="152"/>
        <end position="176"/>
    </location>
</feature>